<reference evidence="4 5" key="1">
    <citation type="submission" date="2024-06" db="EMBL/GenBank/DDBJ databases">
        <title>The Natural Products Discovery Center: Release of the First 8490 Sequenced Strains for Exploring Actinobacteria Biosynthetic Diversity.</title>
        <authorList>
            <person name="Kalkreuter E."/>
            <person name="Kautsar S.A."/>
            <person name="Yang D."/>
            <person name="Bader C.D."/>
            <person name="Teijaro C.N."/>
            <person name="Fluegel L."/>
            <person name="Davis C.M."/>
            <person name="Simpson J.R."/>
            <person name="Lauterbach L."/>
            <person name="Steele A.D."/>
            <person name="Gui C."/>
            <person name="Meng S."/>
            <person name="Li G."/>
            <person name="Viehrig K."/>
            <person name="Ye F."/>
            <person name="Su P."/>
            <person name="Kiefer A.F."/>
            <person name="Nichols A."/>
            <person name="Cepeda A.J."/>
            <person name="Yan W."/>
            <person name="Fan B."/>
            <person name="Jiang Y."/>
            <person name="Adhikari A."/>
            <person name="Zheng C.-J."/>
            <person name="Schuster L."/>
            <person name="Cowan T.M."/>
            <person name="Smanski M.J."/>
            <person name="Chevrette M.G."/>
            <person name="De Carvalho L.P.S."/>
            <person name="Shen B."/>
        </authorList>
    </citation>
    <scope>NUCLEOTIDE SEQUENCE [LARGE SCALE GENOMIC DNA]</scope>
    <source>
        <strain evidence="4 5">NPDC006337</strain>
    </source>
</reference>
<dbReference type="RefSeq" id="WP_359656372.1">
    <property type="nucleotide sequence ID" value="NZ_JBEXZP010000128.1"/>
</dbReference>
<feature type="transmembrane region" description="Helical" evidence="2">
    <location>
        <begin position="333"/>
        <end position="354"/>
    </location>
</feature>
<keyword evidence="2" id="KW-1133">Transmembrane helix</keyword>
<evidence type="ECO:0000313" key="5">
    <source>
        <dbReference type="Proteomes" id="UP001550378"/>
    </source>
</evidence>
<feature type="transmembrane region" description="Helical" evidence="2">
    <location>
        <begin position="150"/>
        <end position="170"/>
    </location>
</feature>
<accession>A0ABV2WGC8</accession>
<gene>
    <name evidence="4" type="ORF">ABZ508_34190</name>
</gene>
<feature type="transmembrane region" description="Helical" evidence="2">
    <location>
        <begin position="245"/>
        <end position="267"/>
    </location>
</feature>
<proteinExistence type="predicted"/>
<feature type="signal peptide" evidence="3">
    <location>
        <begin position="1"/>
        <end position="29"/>
    </location>
</feature>
<feature type="compositionally biased region" description="Low complexity" evidence="1">
    <location>
        <begin position="439"/>
        <end position="476"/>
    </location>
</feature>
<evidence type="ECO:0008006" key="6">
    <source>
        <dbReference type="Google" id="ProtNLM"/>
    </source>
</evidence>
<keyword evidence="2" id="KW-0812">Transmembrane</keyword>
<feature type="compositionally biased region" description="Gly residues" evidence="1">
    <location>
        <begin position="389"/>
        <end position="398"/>
    </location>
</feature>
<sequence>MTRSLLARLAATLGALLLVVGLGASPATAAPLPAAVPAAAPHMPPSVDWWGIGKCATWFIPNAPKAPSGPIECAKTAIKGGKAVGDAGGKALSTAAQKVADSVLGDAAKSMAEFVGEFMRVGFGWWLMTDSVQVKDSGVLGDTKDPTKQLSLHALMVGIGAGIATILAMFQGIRMIMQRKGAPLGQLLQGLMINVLVSAAGVGVIDALLIASDQLTKSILYVGFGGGDVPDRMATMLLPAIANPMGLLAISLIVLIIGGIQLVMLFLRQAAIPIQALLLPIAGAGQVGGDNSRQWLPRLFTAIMVIITYKPMAALIISVGFTEMANGNGIIDFVRGVVTLALSVIALKSLLALFAPIGLSMGNAVTAGGGLGGALSMAGSMLGSRMDGAGGNGGGGGSTSATQHAADMDRNGPAANGGGGDNSGEGSSAITQASIPKQGGSAAEGGSAAVESGAEAAATTATEGTAATGTATAGATTTATSATPVGITLVAAEAGKAAVDKAGGSVGGKE</sequence>
<evidence type="ECO:0000256" key="3">
    <source>
        <dbReference type="SAM" id="SignalP"/>
    </source>
</evidence>
<dbReference type="Proteomes" id="UP001550378">
    <property type="component" value="Unassembled WGS sequence"/>
</dbReference>
<keyword evidence="3" id="KW-0732">Signal</keyword>
<dbReference type="EMBL" id="JBEXZR010000058">
    <property type="protein sequence ID" value="MEU0712412.1"/>
    <property type="molecule type" value="Genomic_DNA"/>
</dbReference>
<evidence type="ECO:0000256" key="2">
    <source>
        <dbReference type="SAM" id="Phobius"/>
    </source>
</evidence>
<name>A0ABV2WGC8_9ACTN</name>
<feature type="transmembrane region" description="Helical" evidence="2">
    <location>
        <begin position="299"/>
        <end position="321"/>
    </location>
</feature>
<evidence type="ECO:0000256" key="1">
    <source>
        <dbReference type="SAM" id="MobiDB-lite"/>
    </source>
</evidence>
<feature type="transmembrane region" description="Helical" evidence="2">
    <location>
        <begin position="191"/>
        <end position="211"/>
    </location>
</feature>
<comment type="caution">
    <text evidence="4">The sequence shown here is derived from an EMBL/GenBank/DDBJ whole genome shotgun (WGS) entry which is preliminary data.</text>
</comment>
<protein>
    <recommendedName>
        <fullName evidence="6">TrbL/VirB6 plasmid conjugal transfer protein</fullName>
    </recommendedName>
</protein>
<keyword evidence="2" id="KW-0472">Membrane</keyword>
<keyword evidence="5" id="KW-1185">Reference proteome</keyword>
<feature type="region of interest" description="Disordered" evidence="1">
    <location>
        <begin position="389"/>
        <end position="476"/>
    </location>
</feature>
<feature type="chain" id="PRO_5047497959" description="TrbL/VirB6 plasmid conjugal transfer protein" evidence="3">
    <location>
        <begin position="30"/>
        <end position="510"/>
    </location>
</feature>
<organism evidence="4 5">
    <name type="scientific">Streptomyces lavendulocolor</name>
    <dbReference type="NCBI Taxonomy" id="67316"/>
    <lineage>
        <taxon>Bacteria</taxon>
        <taxon>Bacillati</taxon>
        <taxon>Actinomycetota</taxon>
        <taxon>Actinomycetes</taxon>
        <taxon>Kitasatosporales</taxon>
        <taxon>Streptomycetaceae</taxon>
        <taxon>Streptomyces</taxon>
    </lineage>
</organism>
<evidence type="ECO:0000313" key="4">
    <source>
        <dbReference type="EMBL" id="MEU0712412.1"/>
    </source>
</evidence>